<feature type="region of interest" description="Disordered" evidence="5">
    <location>
        <begin position="879"/>
        <end position="898"/>
    </location>
</feature>
<keyword evidence="1" id="KW-0547">Nucleotide-binding</keyword>
<keyword evidence="3" id="KW-0143">Chaperone</keyword>
<keyword evidence="4" id="KW-0175">Coiled coil</keyword>
<dbReference type="SUPFAM" id="SSF53067">
    <property type="entry name" value="Actin-like ATPase domain"/>
    <property type="match status" value="2"/>
</dbReference>
<dbReference type="PRINTS" id="PR00301">
    <property type="entry name" value="HEATSHOCK70"/>
</dbReference>
<dbReference type="Gene3D" id="1.20.1270.10">
    <property type="match status" value="1"/>
</dbReference>
<evidence type="ECO:0000256" key="3">
    <source>
        <dbReference type="ARBA" id="ARBA00023186"/>
    </source>
</evidence>
<evidence type="ECO:0000256" key="2">
    <source>
        <dbReference type="ARBA" id="ARBA00022840"/>
    </source>
</evidence>
<feature type="compositionally biased region" description="Acidic residues" evidence="5">
    <location>
        <begin position="601"/>
        <end position="611"/>
    </location>
</feature>
<dbReference type="Gene3D" id="3.30.30.30">
    <property type="match status" value="1"/>
</dbReference>
<dbReference type="GO" id="GO:0034663">
    <property type="term" value="C:endoplasmic reticulum chaperone complex"/>
    <property type="evidence" value="ECO:0007669"/>
    <property type="project" value="TreeGrafter"/>
</dbReference>
<feature type="region of interest" description="Disordered" evidence="5">
    <location>
        <begin position="909"/>
        <end position="1020"/>
    </location>
</feature>
<dbReference type="PANTHER" id="PTHR45639">
    <property type="entry name" value="HSC70CB, ISOFORM G-RELATED"/>
    <property type="match status" value="1"/>
</dbReference>
<feature type="compositionally biased region" description="Low complexity" evidence="5">
    <location>
        <begin position="623"/>
        <end position="641"/>
    </location>
</feature>
<dbReference type="FunFam" id="1.20.1270.10:FF:000002">
    <property type="entry name" value="Heat shock 70 kDa protein 4"/>
    <property type="match status" value="1"/>
</dbReference>
<feature type="compositionally biased region" description="Basic and acidic residues" evidence="5">
    <location>
        <begin position="988"/>
        <end position="1020"/>
    </location>
</feature>
<keyword evidence="6" id="KW-0732">Signal</keyword>
<evidence type="ECO:0000313" key="7">
    <source>
        <dbReference type="EMBL" id="KAJ2900953.1"/>
    </source>
</evidence>
<feature type="compositionally biased region" description="Basic residues" evidence="5">
    <location>
        <begin position="931"/>
        <end position="948"/>
    </location>
</feature>
<sequence>MARTSLASLVLAIVLVASNMATYAAVLGIDFGTEYIKAALVKPGIPLEIVLTKDSRRKEISAVTFKPSRNGPQPDEFPERLYGSDAMALAARFPGDVYPNLKALLGLPFEDPPVTAYGSRHPALNMEVTKRGLTAFKSKAFVDDVGPWTVEELIAMQLQSIQRNAEGLAGDGTSVKNVVLTVPPFYNTDERRAIQMAAELAGLKVLSLISDGLSVGLNYATSRTFPNVDDKSSKPEIHMVFDMGAGSTKASIMRFQSRDVKDVGKFNKTVQEVQVLGTGWDRTLGGDELNGLIIDDMLEQFVETSGAKKAGVAIESVKSHGRAIAKLSKEAERLRHILSANQKTSASFEGLYDEVDFRYSVSRSDFEEMAKPHAERVESVIQKALEMAGLQVSNLDTIILHGGASRTPFVQRQLEKFVGDAEKIRANVNSDEAAVFGAGFRAAEMSPSFRVKEIRIQELAVYPSGIKWVDGNIKGRHEQIWSRTSSLGGPPKEFTFSNRKDFILNFYQDEVDRRAPVKMLTTKNLTASVAEIKENYGCPDDDLQFKIAARLAGDNGEVEITKIAVECEVEEDEKEGIMDGVKNLFGFGKNKDSKDQQVLGDEAEAEAEADGSDPNASAKDAENSTSESASSSPSSASSEPSEVAEDGAAAERPKKLVSIPVAHTLGNTGVRPFEKAEITAMKDRLKAFANSDRQRKLREEALNELEGYTYRVRDLLESDAFIGASTEEERTTLNEKASETSDWIYDDGADAPRDELKNRLKELQSIVDPIQARAKEAEERPQLLADLQDALQQSKEFIVNIRDSITKRAEWEAAQSASSESSSTTAPPEPEESGEFAGLEDDALTMTEEDAMKDRGPVPPLYTAEDLAELDGMTQKMSDWLDEQVEKQKKLTQTEDPVLLVKDLKAKRQQLDKAGVDLAMKSVKNYEKREKKDKKDKKSSSKKGKGRKGQSTNLSDGEAETATGEAPPRGTPFNLEDLEGSENFIKLNPDRKAPTQEELDEIMRKIQEQQEGKKSKHDEL</sequence>
<dbReference type="InterPro" id="IPR043129">
    <property type="entry name" value="ATPase_NBD"/>
</dbReference>
<accession>A0AAD5WRF2</accession>
<feature type="compositionally biased region" description="Acidic residues" evidence="5">
    <location>
        <begin position="829"/>
        <end position="849"/>
    </location>
</feature>
<dbReference type="GO" id="GO:0005524">
    <property type="term" value="F:ATP binding"/>
    <property type="evidence" value="ECO:0007669"/>
    <property type="project" value="UniProtKB-KW"/>
</dbReference>
<dbReference type="GO" id="GO:0030968">
    <property type="term" value="P:endoplasmic reticulum unfolded protein response"/>
    <property type="evidence" value="ECO:0007669"/>
    <property type="project" value="TreeGrafter"/>
</dbReference>
<dbReference type="PANTHER" id="PTHR45639:SF3">
    <property type="entry name" value="HYPOXIA UP-REGULATED PROTEIN 1"/>
    <property type="match status" value="1"/>
</dbReference>
<feature type="signal peptide" evidence="6">
    <location>
        <begin position="1"/>
        <end position="24"/>
    </location>
</feature>
<feature type="chain" id="PRO_5041932264" evidence="6">
    <location>
        <begin position="25"/>
        <end position="1020"/>
    </location>
</feature>
<comment type="caution">
    <text evidence="7">The sequence shown here is derived from an EMBL/GenBank/DDBJ whole genome shotgun (WGS) entry which is preliminary data.</text>
</comment>
<evidence type="ECO:0000256" key="1">
    <source>
        <dbReference type="ARBA" id="ARBA00022741"/>
    </source>
</evidence>
<evidence type="ECO:0000256" key="4">
    <source>
        <dbReference type="SAM" id="Coils"/>
    </source>
</evidence>
<dbReference type="InterPro" id="IPR013126">
    <property type="entry name" value="Hsp_70_fam"/>
</dbReference>
<protein>
    <submittedName>
        <fullName evidence="7">Uncharacterized protein</fullName>
    </submittedName>
</protein>
<dbReference type="InterPro" id="IPR029048">
    <property type="entry name" value="HSP70_C_sf"/>
</dbReference>
<dbReference type="EMBL" id="JAKWBI020000164">
    <property type="protein sequence ID" value="KAJ2900953.1"/>
    <property type="molecule type" value="Genomic_DNA"/>
</dbReference>
<feature type="region of interest" description="Disordered" evidence="5">
    <location>
        <begin position="593"/>
        <end position="654"/>
    </location>
</feature>
<dbReference type="Pfam" id="PF00012">
    <property type="entry name" value="HSP70"/>
    <property type="match status" value="1"/>
</dbReference>
<evidence type="ECO:0000256" key="6">
    <source>
        <dbReference type="SAM" id="SignalP"/>
    </source>
</evidence>
<dbReference type="Proteomes" id="UP001201980">
    <property type="component" value="Unassembled WGS sequence"/>
</dbReference>
<dbReference type="CDD" id="cd10230">
    <property type="entry name" value="ASKHA_NBD_HSP70_HYOU1"/>
    <property type="match status" value="1"/>
</dbReference>
<reference evidence="7" key="1">
    <citation type="submission" date="2022-07" db="EMBL/GenBank/DDBJ databases">
        <title>Draft genome sequence of Zalerion maritima ATCC 34329, a (micro)plastics degrading marine fungus.</title>
        <authorList>
            <person name="Paco A."/>
            <person name="Goncalves M.F.M."/>
            <person name="Rocha-Santos T.A.P."/>
            <person name="Alves A."/>
        </authorList>
    </citation>
    <scope>NUCLEOTIDE SEQUENCE</scope>
    <source>
        <strain evidence="7">ATCC 34329</strain>
    </source>
</reference>
<keyword evidence="2" id="KW-0067">ATP-binding</keyword>
<evidence type="ECO:0000313" key="8">
    <source>
        <dbReference type="Proteomes" id="UP001201980"/>
    </source>
</evidence>
<feature type="compositionally biased region" description="Low complexity" evidence="5">
    <location>
        <begin position="812"/>
        <end position="826"/>
    </location>
</feature>
<proteinExistence type="predicted"/>
<dbReference type="AlphaFoldDB" id="A0AAD5WRF2"/>
<dbReference type="Gene3D" id="3.30.420.40">
    <property type="match status" value="2"/>
</dbReference>
<gene>
    <name evidence="7" type="ORF">MKZ38_002188</name>
</gene>
<organism evidence="7 8">
    <name type="scientific">Zalerion maritima</name>
    <dbReference type="NCBI Taxonomy" id="339359"/>
    <lineage>
        <taxon>Eukaryota</taxon>
        <taxon>Fungi</taxon>
        <taxon>Dikarya</taxon>
        <taxon>Ascomycota</taxon>
        <taxon>Pezizomycotina</taxon>
        <taxon>Sordariomycetes</taxon>
        <taxon>Lulworthiomycetidae</taxon>
        <taxon>Lulworthiales</taxon>
        <taxon>Lulworthiaceae</taxon>
        <taxon>Zalerion</taxon>
    </lineage>
</organism>
<feature type="coiled-coil region" evidence="4">
    <location>
        <begin position="753"/>
        <end position="780"/>
    </location>
</feature>
<feature type="region of interest" description="Disordered" evidence="5">
    <location>
        <begin position="812"/>
        <end position="870"/>
    </location>
</feature>
<evidence type="ECO:0000256" key="5">
    <source>
        <dbReference type="SAM" id="MobiDB-lite"/>
    </source>
</evidence>
<name>A0AAD5WRF2_9PEZI</name>
<keyword evidence="8" id="KW-1185">Reference proteome</keyword>
<dbReference type="Gene3D" id="3.90.640.10">
    <property type="entry name" value="Actin, Chain A, domain 4"/>
    <property type="match status" value="1"/>
</dbReference>
<dbReference type="GO" id="GO:0140662">
    <property type="term" value="F:ATP-dependent protein folding chaperone"/>
    <property type="evidence" value="ECO:0007669"/>
    <property type="project" value="InterPro"/>
</dbReference>
<feature type="compositionally biased region" description="Basic and acidic residues" evidence="5">
    <location>
        <begin position="884"/>
        <end position="893"/>
    </location>
</feature>
<dbReference type="SUPFAM" id="SSF100934">
    <property type="entry name" value="Heat shock protein 70kD (HSP70), C-terminal subdomain"/>
    <property type="match status" value="1"/>
</dbReference>
<dbReference type="FunFam" id="3.90.640.10:FF:000039">
    <property type="entry name" value="Hsp70 family chaperone Lhs1/Orp150"/>
    <property type="match status" value="1"/>
</dbReference>